<feature type="compositionally biased region" description="Acidic residues" evidence="2">
    <location>
        <begin position="265"/>
        <end position="311"/>
    </location>
</feature>
<feature type="compositionally biased region" description="Basic and acidic residues" evidence="2">
    <location>
        <begin position="248"/>
        <end position="264"/>
    </location>
</feature>
<reference evidence="3" key="1">
    <citation type="journal article" date="2023" name="Mol. Biol. Evol.">
        <title>Third-Generation Sequencing Reveals the Adaptive Role of the Epigenome in Three Deep-Sea Polychaetes.</title>
        <authorList>
            <person name="Perez M."/>
            <person name="Aroh O."/>
            <person name="Sun Y."/>
            <person name="Lan Y."/>
            <person name="Juniper S.K."/>
            <person name="Young C.R."/>
            <person name="Angers B."/>
            <person name="Qian P.Y."/>
        </authorList>
    </citation>
    <scope>NUCLEOTIDE SEQUENCE</scope>
    <source>
        <strain evidence="3">P08H-3</strain>
    </source>
</reference>
<protein>
    <submittedName>
        <fullName evidence="3">Uncharacterized protein</fullName>
    </submittedName>
</protein>
<feature type="region of interest" description="Disordered" evidence="2">
    <location>
        <begin position="204"/>
        <end position="484"/>
    </location>
</feature>
<proteinExistence type="predicted"/>
<feature type="compositionally biased region" description="Low complexity" evidence="2">
    <location>
        <begin position="1"/>
        <end position="15"/>
    </location>
</feature>
<feature type="compositionally biased region" description="Polar residues" evidence="2">
    <location>
        <begin position="16"/>
        <end position="39"/>
    </location>
</feature>
<feature type="region of interest" description="Disordered" evidence="2">
    <location>
        <begin position="589"/>
        <end position="662"/>
    </location>
</feature>
<organism evidence="3 4">
    <name type="scientific">Paralvinella palmiformis</name>
    <dbReference type="NCBI Taxonomy" id="53620"/>
    <lineage>
        <taxon>Eukaryota</taxon>
        <taxon>Metazoa</taxon>
        <taxon>Spiralia</taxon>
        <taxon>Lophotrochozoa</taxon>
        <taxon>Annelida</taxon>
        <taxon>Polychaeta</taxon>
        <taxon>Sedentaria</taxon>
        <taxon>Canalipalpata</taxon>
        <taxon>Terebellida</taxon>
        <taxon>Terebelliformia</taxon>
        <taxon>Alvinellidae</taxon>
        <taxon>Paralvinella</taxon>
    </lineage>
</organism>
<feature type="compositionally biased region" description="Basic and acidic residues" evidence="2">
    <location>
        <begin position="376"/>
        <end position="386"/>
    </location>
</feature>
<feature type="compositionally biased region" description="Low complexity" evidence="2">
    <location>
        <begin position="413"/>
        <end position="422"/>
    </location>
</feature>
<feature type="region of interest" description="Disordered" evidence="2">
    <location>
        <begin position="127"/>
        <end position="174"/>
    </location>
</feature>
<name>A0AAD9N8W4_9ANNE</name>
<evidence type="ECO:0000256" key="1">
    <source>
        <dbReference type="SAM" id="Coils"/>
    </source>
</evidence>
<evidence type="ECO:0000256" key="2">
    <source>
        <dbReference type="SAM" id="MobiDB-lite"/>
    </source>
</evidence>
<feature type="compositionally biased region" description="Acidic residues" evidence="2">
    <location>
        <begin position="950"/>
        <end position="962"/>
    </location>
</feature>
<evidence type="ECO:0000313" key="3">
    <source>
        <dbReference type="EMBL" id="KAK2159356.1"/>
    </source>
</evidence>
<accession>A0AAD9N8W4</accession>
<dbReference type="AlphaFoldDB" id="A0AAD9N8W4"/>
<feature type="coiled-coil region" evidence="1">
    <location>
        <begin position="753"/>
        <end position="836"/>
    </location>
</feature>
<feature type="region of interest" description="Disordered" evidence="2">
    <location>
        <begin position="1"/>
        <end position="104"/>
    </location>
</feature>
<feature type="compositionally biased region" description="Low complexity" evidence="2">
    <location>
        <begin position="66"/>
        <end position="78"/>
    </location>
</feature>
<gene>
    <name evidence="3" type="ORF">LSH36_154g04039</name>
</gene>
<feature type="compositionally biased region" description="Basic and acidic residues" evidence="2">
    <location>
        <begin position="312"/>
        <end position="321"/>
    </location>
</feature>
<evidence type="ECO:0000313" key="4">
    <source>
        <dbReference type="Proteomes" id="UP001208570"/>
    </source>
</evidence>
<sequence>MSKQTQSSTQQGQGTLSESEGMSQQAQTATQKGSKQVQQAEGIPNQIKSATQQHDDTTHSSGKLPQQAQRVTQQGQGTIKQSIDVLDQAETTHEQGEQAVELSEGIPQQIQSPAQVDQLAVDQLKGTPLRQEHEKSGGMPQQTLKTAQQVISKETKVTHDTRKKAQHQDQSGLTQIEITEQPPGMNVEEANKVAPDFPGVHLSEEQKDIGIGAAKGRNNDVGKMRESGHKDIPPKRLWKRSMPGDVRISSEGEYMKSEGNNHNESEEDNEVTSDENEEDTSDENEEDDQNEEEDYEDENEEMIETEDDENDLDKNKIEKTEASPAEGQQQQKDNEPIANTNDLELGEDMAHSDVSDNGIKSPTKDETNASEQSEDYDNKSTEKIDTGHPQSTDSTSDEAGMGVEDEEDESKSETSSKTPDTSGEVHEFTKENPEDKDEGQNKQEQLVLERSEIPPVGDYTDTDSIQETETEDNDADEKTIGSADGSRTILVDGTTIVEGPEGESFILPQNSLGLDFTDTSLSAELTPVLENVPTATPAIYNAEDTTQQMMSTSASAWQMDKTASDIVPERSYSTASSSQYFTEDHISRKPLDDNTELPTFGDGSNVDFEKDKSSVEDRTVDSSILEPGDNQFDTIHAAPEHLEEPQPRIDEQENSKENTEDSGYRISSVVSSFIQTTDYIISFFDPLLKIIVGVLPESVHALLSHEPLGLEPHRALISLVFSIAMLTLITVLQCQGHPTKKKLADIADVIHKLDLVSAEKDELRGKLDAANVKLLEYSNRSAVSSSEVEELRRNLVMSRDEAAAVREELDDKSNQLEQLQQNVADISRQNETKDAELCDLQLKVAEMTEYTARIENQLTEMQSALSYSQVSVLEAQSQIQTQTEELTTLQQLKDQSIFFSREQSLQKQLEDMEELVKKYQDMVSFKENEIEVWKDCFKQLKSFEEMAENHEEDEEEETEGTDADGSPGM</sequence>
<dbReference type="Proteomes" id="UP001208570">
    <property type="component" value="Unassembled WGS sequence"/>
</dbReference>
<keyword evidence="1" id="KW-0175">Coiled coil</keyword>
<feature type="compositionally biased region" description="Acidic residues" evidence="2">
    <location>
        <begin position="460"/>
        <end position="475"/>
    </location>
</feature>
<feature type="compositionally biased region" description="Polar residues" evidence="2">
    <location>
        <begin position="326"/>
        <end position="342"/>
    </location>
</feature>
<keyword evidence="4" id="KW-1185">Reference proteome</keyword>
<feature type="compositionally biased region" description="Basic and acidic residues" evidence="2">
    <location>
        <begin position="423"/>
        <end position="452"/>
    </location>
</feature>
<feature type="compositionally biased region" description="Polar residues" evidence="2">
    <location>
        <begin position="139"/>
        <end position="152"/>
    </location>
</feature>
<feature type="compositionally biased region" description="Basic and acidic residues" evidence="2">
    <location>
        <begin position="607"/>
        <end position="620"/>
    </location>
</feature>
<feature type="compositionally biased region" description="Basic and acidic residues" evidence="2">
    <location>
        <begin position="638"/>
        <end position="662"/>
    </location>
</feature>
<comment type="caution">
    <text evidence="3">The sequence shown here is derived from an EMBL/GenBank/DDBJ whole genome shotgun (WGS) entry which is preliminary data.</text>
</comment>
<feature type="region of interest" description="Disordered" evidence="2">
    <location>
        <begin position="944"/>
        <end position="969"/>
    </location>
</feature>
<feature type="compositionally biased region" description="Basic and acidic residues" evidence="2">
    <location>
        <begin position="217"/>
        <end position="234"/>
    </location>
</feature>
<dbReference type="EMBL" id="JAODUP010000154">
    <property type="protein sequence ID" value="KAK2159356.1"/>
    <property type="molecule type" value="Genomic_DNA"/>
</dbReference>